<dbReference type="InterPro" id="IPR004481">
    <property type="entry name" value="K/Na/Ca-exchanger"/>
</dbReference>
<feature type="transmembrane region" description="Helical" evidence="5">
    <location>
        <begin position="213"/>
        <end position="236"/>
    </location>
</feature>
<dbReference type="KEGG" id="bse:Bsel_1542"/>
<dbReference type="AlphaFoldDB" id="D6XTB8"/>
<feature type="transmembrane region" description="Helical" evidence="5">
    <location>
        <begin position="101"/>
        <end position="122"/>
    </location>
</feature>
<reference evidence="7" key="1">
    <citation type="submission" date="2009-10" db="EMBL/GenBank/DDBJ databases">
        <title>Complete sequence of Bacillus selenitireducens MLS10.</title>
        <authorList>
            <consortium name="US DOE Joint Genome Institute"/>
            <person name="Lucas S."/>
            <person name="Copeland A."/>
            <person name="Lapidus A."/>
            <person name="Glavina del Rio T."/>
            <person name="Dalin E."/>
            <person name="Tice H."/>
            <person name="Bruce D."/>
            <person name="Goodwin L."/>
            <person name="Pitluck S."/>
            <person name="Sims D."/>
            <person name="Brettin T."/>
            <person name="Detter J.C."/>
            <person name="Han C."/>
            <person name="Larimer F."/>
            <person name="Land M."/>
            <person name="Hauser L."/>
            <person name="Kyrpides N."/>
            <person name="Ovchinnikova G."/>
            <person name="Stolz J."/>
        </authorList>
    </citation>
    <scope>NUCLEOTIDE SEQUENCE [LARGE SCALE GENOMIC DNA]</scope>
    <source>
        <strain evidence="7">MLS10</strain>
    </source>
</reference>
<evidence type="ECO:0000256" key="1">
    <source>
        <dbReference type="ARBA" id="ARBA00004141"/>
    </source>
</evidence>
<dbReference type="HOGENOM" id="CLU_007948_2_1_9"/>
<organism evidence="7 8">
    <name type="scientific">Bacillus selenitireducens (strain ATCC 700615 / DSM 15326 / MLS10)</name>
    <dbReference type="NCBI Taxonomy" id="439292"/>
    <lineage>
        <taxon>Bacteria</taxon>
        <taxon>Bacillati</taxon>
        <taxon>Bacillota</taxon>
        <taxon>Bacilli</taxon>
        <taxon>Bacillales</taxon>
        <taxon>Bacillaceae</taxon>
        <taxon>Salisediminibacterium</taxon>
    </lineage>
</organism>
<feature type="transmembrane region" description="Helical" evidence="5">
    <location>
        <begin position="6"/>
        <end position="24"/>
    </location>
</feature>
<name>D6XTB8_BACIE</name>
<dbReference type="RefSeq" id="WP_013172478.1">
    <property type="nucleotide sequence ID" value="NC_014219.1"/>
</dbReference>
<keyword evidence="4 5" id="KW-0472">Membrane</keyword>
<feature type="domain" description="Sodium/calcium exchanger membrane region" evidence="6">
    <location>
        <begin position="182"/>
        <end position="328"/>
    </location>
</feature>
<dbReference type="Proteomes" id="UP000000271">
    <property type="component" value="Chromosome"/>
</dbReference>
<dbReference type="OrthoDB" id="9794225at2"/>
<proteinExistence type="predicted"/>
<dbReference type="GO" id="GO:0008273">
    <property type="term" value="F:calcium, potassium:sodium antiporter activity"/>
    <property type="evidence" value="ECO:0007669"/>
    <property type="project" value="TreeGrafter"/>
</dbReference>
<dbReference type="InterPro" id="IPR044880">
    <property type="entry name" value="NCX_ion-bd_dom_sf"/>
</dbReference>
<evidence type="ECO:0000256" key="5">
    <source>
        <dbReference type="SAM" id="Phobius"/>
    </source>
</evidence>
<dbReference type="GO" id="GO:0005886">
    <property type="term" value="C:plasma membrane"/>
    <property type="evidence" value="ECO:0007669"/>
    <property type="project" value="TreeGrafter"/>
</dbReference>
<evidence type="ECO:0000259" key="6">
    <source>
        <dbReference type="Pfam" id="PF01699"/>
    </source>
</evidence>
<evidence type="ECO:0000256" key="4">
    <source>
        <dbReference type="ARBA" id="ARBA00023136"/>
    </source>
</evidence>
<sequence>MIYAGFIISAFITVWAAVKLSTYADVIGEQTKLGGMLAGTLLLAGATSLPEVTTSLTAVYLNNPDIAVSNVFGSNLFNILILAVFDLIYRKSHIFRSIDKSHQYAAWIGITMTAVVFLPMIVPYHFSFFSVGIEMILMVIIYLIGLWVLSRHQEPVQNEIIPPTVFNDHHKNAISLKEASYGFAAASVFTLIAGSFLTITGDAIAIATGLGSSFMGTFLIAGATSLPEVVAVLVAVQLGNHALAVGNILGSNMFNLLILALVDAALRGEAVLQAVHPVTLITILTVLLLTSTALFGMNWIKRAEQNSKWHTLPSSVIVIMYVILSYLIFIYG</sequence>
<feature type="transmembrane region" description="Helical" evidence="5">
    <location>
        <begin position="67"/>
        <end position="89"/>
    </location>
</feature>
<feature type="transmembrane region" description="Helical" evidence="5">
    <location>
        <begin position="181"/>
        <end position="207"/>
    </location>
</feature>
<evidence type="ECO:0000256" key="2">
    <source>
        <dbReference type="ARBA" id="ARBA00022692"/>
    </source>
</evidence>
<keyword evidence="3 5" id="KW-1133">Transmembrane helix</keyword>
<evidence type="ECO:0000313" key="8">
    <source>
        <dbReference type="Proteomes" id="UP000000271"/>
    </source>
</evidence>
<gene>
    <name evidence="7" type="ordered locus">Bsel_1542</name>
</gene>
<dbReference type="GO" id="GO:0006874">
    <property type="term" value="P:intracellular calcium ion homeostasis"/>
    <property type="evidence" value="ECO:0007669"/>
    <property type="project" value="TreeGrafter"/>
</dbReference>
<dbReference type="PANTHER" id="PTHR10846:SF8">
    <property type="entry name" value="INNER MEMBRANE PROTEIN YRBG"/>
    <property type="match status" value="1"/>
</dbReference>
<feature type="transmembrane region" description="Helical" evidence="5">
    <location>
        <begin position="128"/>
        <end position="149"/>
    </location>
</feature>
<dbReference type="EMBL" id="CP001791">
    <property type="protein sequence ID" value="ADH99054.1"/>
    <property type="molecule type" value="Genomic_DNA"/>
</dbReference>
<dbReference type="STRING" id="439292.Bsel_1542"/>
<dbReference type="Pfam" id="PF01699">
    <property type="entry name" value="Na_Ca_ex"/>
    <property type="match status" value="2"/>
</dbReference>
<evidence type="ECO:0000256" key="3">
    <source>
        <dbReference type="ARBA" id="ARBA00022989"/>
    </source>
</evidence>
<dbReference type="PANTHER" id="PTHR10846">
    <property type="entry name" value="SODIUM/POTASSIUM/CALCIUM EXCHANGER"/>
    <property type="match status" value="1"/>
</dbReference>
<comment type="subcellular location">
    <subcellularLocation>
        <location evidence="1">Membrane</location>
        <topology evidence="1">Multi-pass membrane protein</topology>
    </subcellularLocation>
</comment>
<feature type="domain" description="Sodium/calcium exchanger membrane region" evidence="6">
    <location>
        <begin position="3"/>
        <end position="148"/>
    </location>
</feature>
<protein>
    <submittedName>
        <fullName evidence="7">Sodium/calcium exchanger membrane region</fullName>
    </submittedName>
</protein>
<dbReference type="InterPro" id="IPR004837">
    <property type="entry name" value="NaCa_Exmemb"/>
</dbReference>
<dbReference type="Gene3D" id="1.20.1420.30">
    <property type="entry name" value="NCX, central ion-binding region"/>
    <property type="match status" value="1"/>
</dbReference>
<evidence type="ECO:0000313" key="7">
    <source>
        <dbReference type="EMBL" id="ADH99054.1"/>
    </source>
</evidence>
<dbReference type="eggNOG" id="COG0530">
    <property type="taxonomic scope" value="Bacteria"/>
</dbReference>
<keyword evidence="8" id="KW-1185">Reference proteome</keyword>
<feature type="transmembrane region" description="Helical" evidence="5">
    <location>
        <begin position="278"/>
        <end position="300"/>
    </location>
</feature>
<keyword evidence="2 5" id="KW-0812">Transmembrane</keyword>
<feature type="transmembrane region" description="Helical" evidence="5">
    <location>
        <begin position="312"/>
        <end position="331"/>
    </location>
</feature>
<accession>D6XTB8</accession>
<dbReference type="GO" id="GO:0005262">
    <property type="term" value="F:calcium channel activity"/>
    <property type="evidence" value="ECO:0007669"/>
    <property type="project" value="TreeGrafter"/>
</dbReference>
<feature type="transmembrane region" description="Helical" evidence="5">
    <location>
        <begin position="243"/>
        <end position="266"/>
    </location>
</feature>